<dbReference type="AlphaFoldDB" id="A0A7W7U721"/>
<dbReference type="RefSeq" id="WP_184932668.1">
    <property type="nucleotide sequence ID" value="NZ_JACHJY010000012.1"/>
</dbReference>
<accession>A0A7W7U721</accession>
<evidence type="ECO:0000313" key="3">
    <source>
        <dbReference type="Proteomes" id="UP000582643"/>
    </source>
</evidence>
<sequence>MSGPEEGRGFARMLRVSILALFLEAALALVLGVVFGDAGRPEPGEERVSALTLLVLPFVPLLALLPAAAVSALIVVPTVRLGETLAHRAGGHPVGWQLLLSAAPGALLLPAAGWWGWSVGSACITVAALLTRPARKGYFVRLLLWGTVAVLSVLLLGGVGAYTGVIES</sequence>
<comment type="caution">
    <text evidence="2">The sequence shown here is derived from an EMBL/GenBank/DDBJ whole genome shotgun (WGS) entry which is preliminary data.</text>
</comment>
<feature type="transmembrane region" description="Helical" evidence="1">
    <location>
        <begin position="48"/>
        <end position="76"/>
    </location>
</feature>
<dbReference type="Proteomes" id="UP000582643">
    <property type="component" value="Unassembled WGS sequence"/>
</dbReference>
<evidence type="ECO:0000313" key="2">
    <source>
        <dbReference type="EMBL" id="MBB4986099.1"/>
    </source>
</evidence>
<evidence type="ECO:0000256" key="1">
    <source>
        <dbReference type="SAM" id="Phobius"/>
    </source>
</evidence>
<organism evidence="2 3">
    <name type="scientific">Streptomyces nymphaeiformis</name>
    <dbReference type="NCBI Taxonomy" id="2663842"/>
    <lineage>
        <taxon>Bacteria</taxon>
        <taxon>Bacillati</taxon>
        <taxon>Actinomycetota</taxon>
        <taxon>Actinomycetes</taxon>
        <taxon>Kitasatosporales</taxon>
        <taxon>Streptomycetaceae</taxon>
        <taxon>Streptomyces</taxon>
    </lineage>
</organism>
<feature type="transmembrane region" description="Helical" evidence="1">
    <location>
        <begin position="16"/>
        <end position="36"/>
    </location>
</feature>
<dbReference type="EMBL" id="JACHJY010000012">
    <property type="protein sequence ID" value="MBB4986099.1"/>
    <property type="molecule type" value="Genomic_DNA"/>
</dbReference>
<keyword evidence="1" id="KW-0472">Membrane</keyword>
<keyword evidence="3" id="KW-1185">Reference proteome</keyword>
<gene>
    <name evidence="2" type="ORF">GGE06_007066</name>
</gene>
<feature type="transmembrane region" description="Helical" evidence="1">
    <location>
        <begin position="107"/>
        <end position="130"/>
    </location>
</feature>
<keyword evidence="1" id="KW-0812">Transmembrane</keyword>
<keyword evidence="1" id="KW-1133">Transmembrane helix</keyword>
<protein>
    <submittedName>
        <fullName evidence="2">Uncharacterized protein</fullName>
    </submittedName>
</protein>
<reference evidence="2 3" key="1">
    <citation type="submission" date="2020-08" db="EMBL/GenBank/DDBJ databases">
        <title>Genomic Encyclopedia of Type Strains, Phase III (KMG-III): the genomes of soil and plant-associated and newly described type strains.</title>
        <authorList>
            <person name="Whitman W."/>
        </authorList>
    </citation>
    <scope>NUCLEOTIDE SEQUENCE [LARGE SCALE GENOMIC DNA]</scope>
    <source>
        <strain evidence="2 3">SFB5A</strain>
    </source>
</reference>
<proteinExistence type="predicted"/>
<feature type="transmembrane region" description="Helical" evidence="1">
    <location>
        <begin position="142"/>
        <end position="165"/>
    </location>
</feature>
<name>A0A7W7U721_9ACTN</name>